<dbReference type="Proteomes" id="UP000519897">
    <property type="component" value="Unassembled WGS sequence"/>
</dbReference>
<keyword evidence="2" id="KW-0830">Ubiquinone</keyword>
<feature type="domain" description="Methyltransferase type 11" evidence="1">
    <location>
        <begin position="50"/>
        <end position="149"/>
    </location>
</feature>
<protein>
    <submittedName>
        <fullName evidence="2">Ubiquinone/menaquinone biosynthesis C-methylase UbiE</fullName>
    </submittedName>
</protein>
<keyword evidence="3" id="KW-1185">Reference proteome</keyword>
<evidence type="ECO:0000259" key="1">
    <source>
        <dbReference type="Pfam" id="PF08241"/>
    </source>
</evidence>
<proteinExistence type="predicted"/>
<dbReference type="AlphaFoldDB" id="A0A7W6PRB4"/>
<dbReference type="CDD" id="cd02440">
    <property type="entry name" value="AdoMet_MTases"/>
    <property type="match status" value="1"/>
</dbReference>
<dbReference type="InterPro" id="IPR013216">
    <property type="entry name" value="Methyltransf_11"/>
</dbReference>
<dbReference type="RefSeq" id="WP_062554939.1">
    <property type="nucleotide sequence ID" value="NZ_CP049250.1"/>
</dbReference>
<dbReference type="Pfam" id="PF08241">
    <property type="entry name" value="Methyltransf_11"/>
    <property type="match status" value="1"/>
</dbReference>
<dbReference type="GO" id="GO:0008757">
    <property type="term" value="F:S-adenosylmethionine-dependent methyltransferase activity"/>
    <property type="evidence" value="ECO:0007669"/>
    <property type="project" value="InterPro"/>
</dbReference>
<dbReference type="EMBL" id="JACIEC010000001">
    <property type="protein sequence ID" value="MBB4143744.1"/>
    <property type="molecule type" value="Genomic_DNA"/>
</dbReference>
<gene>
    <name evidence="2" type="ORF">GGQ72_002243</name>
</gene>
<sequence>MAGLAFRIPEPEYMTEEEEFCYALADYSVPHEALAREIVFTVDRRSVRALDIGCGPGDVLLRLRNHAPNWTLFGADISARMLTIARDAAQTRLASHHQGINWILTNGRSLGFEDGFFDVILSNSVLHHVADADQFWREIGRLAVDGCHIFVRDLRRPANEEEARRLVELHVGQESRVVQDHYLSSLKSSYTCQEVRAQLDAAGLEGLQVEALEDRYLTVSGRLRRTVTAEI</sequence>
<dbReference type="PANTHER" id="PTHR43861:SF1">
    <property type="entry name" value="TRANS-ACONITATE 2-METHYLTRANSFERASE"/>
    <property type="match status" value="1"/>
</dbReference>
<comment type="caution">
    <text evidence="2">The sequence shown here is derived from an EMBL/GenBank/DDBJ whole genome shotgun (WGS) entry which is preliminary data.</text>
</comment>
<keyword evidence="2" id="KW-0808">Transferase</keyword>
<evidence type="ECO:0000313" key="2">
    <source>
        <dbReference type="EMBL" id="MBB4143744.1"/>
    </source>
</evidence>
<evidence type="ECO:0000313" key="3">
    <source>
        <dbReference type="Proteomes" id="UP000519897"/>
    </source>
</evidence>
<organism evidence="2 3">
    <name type="scientific">Rhizobium rhizoryzae</name>
    <dbReference type="NCBI Taxonomy" id="451876"/>
    <lineage>
        <taxon>Bacteria</taxon>
        <taxon>Pseudomonadati</taxon>
        <taxon>Pseudomonadota</taxon>
        <taxon>Alphaproteobacteria</taxon>
        <taxon>Hyphomicrobiales</taxon>
        <taxon>Rhizobiaceae</taxon>
        <taxon>Rhizobium/Agrobacterium group</taxon>
        <taxon>Rhizobium</taxon>
    </lineage>
</organism>
<dbReference type="SUPFAM" id="SSF53335">
    <property type="entry name" value="S-adenosyl-L-methionine-dependent methyltransferases"/>
    <property type="match status" value="1"/>
</dbReference>
<name>A0A7W6PRB4_9HYPH</name>
<keyword evidence="2" id="KW-0489">Methyltransferase</keyword>
<dbReference type="InterPro" id="IPR029063">
    <property type="entry name" value="SAM-dependent_MTases_sf"/>
</dbReference>
<accession>A0A7W6PRB4</accession>
<dbReference type="PANTHER" id="PTHR43861">
    <property type="entry name" value="TRANS-ACONITATE 2-METHYLTRANSFERASE-RELATED"/>
    <property type="match status" value="1"/>
</dbReference>
<dbReference type="Gene3D" id="3.40.50.150">
    <property type="entry name" value="Vaccinia Virus protein VP39"/>
    <property type="match status" value="1"/>
</dbReference>
<reference evidence="2 3" key="1">
    <citation type="submission" date="2020-08" db="EMBL/GenBank/DDBJ databases">
        <title>Genomic Encyclopedia of Type Strains, Phase IV (KMG-IV): sequencing the most valuable type-strain genomes for metagenomic binning, comparative biology and taxonomic classification.</title>
        <authorList>
            <person name="Goeker M."/>
        </authorList>
    </citation>
    <scope>NUCLEOTIDE SEQUENCE [LARGE SCALE GENOMIC DNA]</scope>
    <source>
        <strain evidence="2 3">DSM 29514</strain>
    </source>
</reference>
<dbReference type="GO" id="GO:0032259">
    <property type="term" value="P:methylation"/>
    <property type="evidence" value="ECO:0007669"/>
    <property type="project" value="UniProtKB-KW"/>
</dbReference>